<evidence type="ECO:0000256" key="2">
    <source>
        <dbReference type="SAM" id="Phobius"/>
    </source>
</evidence>
<feature type="transmembrane region" description="Helical" evidence="2">
    <location>
        <begin position="407"/>
        <end position="423"/>
    </location>
</feature>
<dbReference type="Proteomes" id="UP001458880">
    <property type="component" value="Unassembled WGS sequence"/>
</dbReference>
<keyword evidence="2" id="KW-0472">Membrane</keyword>
<name>A0AAW1JYX3_POPJA</name>
<keyword evidence="2" id="KW-1133">Transmembrane helix</keyword>
<dbReference type="PANTHER" id="PTHR11161">
    <property type="entry name" value="O-ACYLTRANSFERASE"/>
    <property type="match status" value="1"/>
</dbReference>
<keyword evidence="4" id="KW-0808">Transferase</keyword>
<feature type="transmembrane region" description="Helical" evidence="2">
    <location>
        <begin position="226"/>
        <end position="244"/>
    </location>
</feature>
<feature type="transmembrane region" description="Helical" evidence="2">
    <location>
        <begin position="106"/>
        <end position="128"/>
    </location>
</feature>
<gene>
    <name evidence="4" type="ORF">QE152_g26404</name>
</gene>
<feature type="transmembrane region" description="Helical" evidence="2">
    <location>
        <begin position="540"/>
        <end position="565"/>
    </location>
</feature>
<feature type="transmembrane region" description="Helical" evidence="2">
    <location>
        <begin position="435"/>
        <end position="457"/>
    </location>
</feature>
<dbReference type="InterPro" id="IPR052728">
    <property type="entry name" value="O2_lipid_transport_reg"/>
</dbReference>
<keyword evidence="2" id="KW-0812">Transmembrane</keyword>
<dbReference type="EMBL" id="JASPKY010000302">
    <property type="protein sequence ID" value="KAK9709791.1"/>
    <property type="molecule type" value="Genomic_DNA"/>
</dbReference>
<feature type="domain" description="Acyltransferase 3" evidence="3">
    <location>
        <begin position="182"/>
        <end position="562"/>
    </location>
</feature>
<keyword evidence="4" id="KW-0012">Acyltransferase</keyword>
<dbReference type="InterPro" id="IPR002656">
    <property type="entry name" value="Acyl_transf_3_dom"/>
</dbReference>
<evidence type="ECO:0000256" key="1">
    <source>
        <dbReference type="SAM" id="MobiDB-lite"/>
    </source>
</evidence>
<protein>
    <submittedName>
        <fullName evidence="4">Acyltransferase family</fullName>
    </submittedName>
</protein>
<proteinExistence type="predicted"/>
<evidence type="ECO:0000313" key="4">
    <source>
        <dbReference type="EMBL" id="KAK9709791.1"/>
    </source>
</evidence>
<feature type="transmembrane region" description="Helical" evidence="2">
    <location>
        <begin position="510"/>
        <end position="528"/>
    </location>
</feature>
<comment type="caution">
    <text evidence="4">The sequence shown here is derived from an EMBL/GenBank/DDBJ whole genome shotgun (WGS) entry which is preliminary data.</text>
</comment>
<feature type="region of interest" description="Disordered" evidence="1">
    <location>
        <begin position="587"/>
        <end position="610"/>
    </location>
</feature>
<feature type="transmembrane region" description="Helical" evidence="2">
    <location>
        <begin position="477"/>
        <end position="498"/>
    </location>
</feature>
<evidence type="ECO:0000259" key="3">
    <source>
        <dbReference type="Pfam" id="PF01757"/>
    </source>
</evidence>
<dbReference type="PANTHER" id="PTHR11161:SF71">
    <property type="entry name" value="NOSE RESISTANT-TO-FLUOXETINE PROTEIN N-TERMINAL DOMAIN-CONTAINING PROTEIN"/>
    <property type="match status" value="1"/>
</dbReference>
<dbReference type="AlphaFoldDB" id="A0AAW1JYX3"/>
<feature type="transmembrane region" description="Helical" evidence="2">
    <location>
        <begin position="265"/>
        <end position="284"/>
    </location>
</feature>
<accession>A0AAW1JYX3</accession>
<sequence>MYHLAQVKTNIEWLKPSEDPYTLERDPLGTVLRRILNTYDISQVPRDTANIGWCVPASCTTNDLEMTLNDHLNSSQNILTQHNVTFQGKVHSSFCQKQGEGKTFDMLDGSFCVISAVFVFVVLLATVYEFKIRNELNEKGKCNIQKHMGRRILLGFSARRNFIDLAKPDESNPALRPLYGPRTFSIFMIIVGHRFGTFTSGPVLNLDYVEKQYRSIDGSIVFHGDLFVDTFFVLSGLLVTYGLMVQYKKKHIHPGFLIFLRYMRLTPLQAFVIFYYVTILNHIGSGPLWKLIVYQESMDCRNNWWTNLLYINNYVNEDHICMTQSWYLACDFHYFIIAVFLVIIFIKNKPLGLALFILCFALSILVPFAIVLIYSRPGMLLFYPNFLVDPKQHTDFIMTYIKSHTRANTYCVGMIAGYIYYKLKNNDRKLSKLKSHAITMTSILLLLIAIGTGGVLYDPYREYNPIEHAIFAGFHRLPWAFGTIGLLITASYGHATFIRNVFSWSPFIPLSRLVYGAYLMHLGLQFRALGTTTSSQTFDIYSLIIWTFGDIVISFVAAFILYIVIETPIRKLFKELFMGPRYTVPPTAETTSNGHEGINTISRRENDSRL</sequence>
<evidence type="ECO:0000313" key="5">
    <source>
        <dbReference type="Proteomes" id="UP001458880"/>
    </source>
</evidence>
<dbReference type="Pfam" id="PF01757">
    <property type="entry name" value="Acyl_transf_3"/>
    <property type="match status" value="1"/>
</dbReference>
<dbReference type="GO" id="GO:0016747">
    <property type="term" value="F:acyltransferase activity, transferring groups other than amino-acyl groups"/>
    <property type="evidence" value="ECO:0007669"/>
    <property type="project" value="InterPro"/>
</dbReference>
<reference evidence="4 5" key="1">
    <citation type="journal article" date="2024" name="BMC Genomics">
        <title>De novo assembly and annotation of Popillia japonica's genome with initial clues to its potential as an invasive pest.</title>
        <authorList>
            <person name="Cucini C."/>
            <person name="Boschi S."/>
            <person name="Funari R."/>
            <person name="Cardaioli E."/>
            <person name="Iannotti N."/>
            <person name="Marturano G."/>
            <person name="Paoli F."/>
            <person name="Bruttini M."/>
            <person name="Carapelli A."/>
            <person name="Frati F."/>
            <person name="Nardi F."/>
        </authorList>
    </citation>
    <scope>NUCLEOTIDE SEQUENCE [LARGE SCALE GENOMIC DNA]</scope>
    <source>
        <strain evidence="4">DMR45628</strain>
    </source>
</reference>
<keyword evidence="5" id="KW-1185">Reference proteome</keyword>
<feature type="transmembrane region" description="Helical" evidence="2">
    <location>
        <begin position="353"/>
        <end position="374"/>
    </location>
</feature>
<organism evidence="4 5">
    <name type="scientific">Popillia japonica</name>
    <name type="common">Japanese beetle</name>
    <dbReference type="NCBI Taxonomy" id="7064"/>
    <lineage>
        <taxon>Eukaryota</taxon>
        <taxon>Metazoa</taxon>
        <taxon>Ecdysozoa</taxon>
        <taxon>Arthropoda</taxon>
        <taxon>Hexapoda</taxon>
        <taxon>Insecta</taxon>
        <taxon>Pterygota</taxon>
        <taxon>Neoptera</taxon>
        <taxon>Endopterygota</taxon>
        <taxon>Coleoptera</taxon>
        <taxon>Polyphaga</taxon>
        <taxon>Scarabaeiformia</taxon>
        <taxon>Scarabaeidae</taxon>
        <taxon>Rutelinae</taxon>
        <taxon>Popillia</taxon>
    </lineage>
</organism>
<feature type="transmembrane region" description="Helical" evidence="2">
    <location>
        <begin position="326"/>
        <end position="346"/>
    </location>
</feature>